<gene>
    <name evidence="1" type="ORF">POCTA_138.1.T0090273</name>
    <name evidence="2" type="ORF">POCTA_138.1.T0090275</name>
</gene>
<proteinExistence type="predicted"/>
<evidence type="ECO:0000313" key="1">
    <source>
        <dbReference type="EMBL" id="CAD8138229.1"/>
    </source>
</evidence>
<evidence type="ECO:0000313" key="2">
    <source>
        <dbReference type="EMBL" id="CAD8138233.1"/>
    </source>
</evidence>
<keyword evidence="3" id="KW-1185">Reference proteome</keyword>
<protein>
    <submittedName>
        <fullName evidence="2">Uncharacterized protein</fullName>
    </submittedName>
</protein>
<reference evidence="2" key="1">
    <citation type="submission" date="2021-01" db="EMBL/GenBank/DDBJ databases">
        <authorList>
            <consortium name="Genoscope - CEA"/>
            <person name="William W."/>
        </authorList>
    </citation>
    <scope>NUCLEOTIDE SEQUENCE</scope>
</reference>
<accession>A0A8S1SDR5</accession>
<dbReference type="Proteomes" id="UP000683925">
    <property type="component" value="Unassembled WGS sequence"/>
</dbReference>
<sequence length="149" mass="17311">MTSNEMVNQLNKLLLQSKISNSNQKVRPFQRNSLVNQQNIQPQSNQAFILNNQKIKTRLSSKKDSNSEIAKSGTKNNLKYFMINGKDREKMFIDGKSNEFEENKENIQKIQQESPQNMNVLIQHNCQSSQKVEAFKQLINQIHCKNKGR</sequence>
<dbReference type="EMBL" id="CAJJDP010000008">
    <property type="protein sequence ID" value="CAD8138233.1"/>
    <property type="molecule type" value="Genomic_DNA"/>
</dbReference>
<organism evidence="2 3">
    <name type="scientific">Paramecium octaurelia</name>
    <dbReference type="NCBI Taxonomy" id="43137"/>
    <lineage>
        <taxon>Eukaryota</taxon>
        <taxon>Sar</taxon>
        <taxon>Alveolata</taxon>
        <taxon>Ciliophora</taxon>
        <taxon>Intramacronucleata</taxon>
        <taxon>Oligohymenophorea</taxon>
        <taxon>Peniculida</taxon>
        <taxon>Parameciidae</taxon>
        <taxon>Paramecium</taxon>
    </lineage>
</organism>
<dbReference type="AlphaFoldDB" id="A0A8S1SDR5"/>
<name>A0A8S1SDR5_PAROT</name>
<dbReference type="OMA" id="YGEKMCI"/>
<comment type="caution">
    <text evidence="2">The sequence shown here is derived from an EMBL/GenBank/DDBJ whole genome shotgun (WGS) entry which is preliminary data.</text>
</comment>
<evidence type="ECO:0000313" key="3">
    <source>
        <dbReference type="Proteomes" id="UP000683925"/>
    </source>
</evidence>
<dbReference type="EMBL" id="CAJJDP010000008">
    <property type="protein sequence ID" value="CAD8138229.1"/>
    <property type="molecule type" value="Genomic_DNA"/>
</dbReference>
<dbReference type="OrthoDB" id="304534at2759"/>